<feature type="chain" id="PRO_5002429699" description="Ice-binding protein C-terminal domain-containing protein" evidence="1">
    <location>
        <begin position="20"/>
        <end position="395"/>
    </location>
</feature>
<evidence type="ECO:0000256" key="1">
    <source>
        <dbReference type="SAM" id="SignalP"/>
    </source>
</evidence>
<dbReference type="NCBIfam" id="NF035944">
    <property type="entry name" value="PEPxxWA-CTERM"/>
    <property type="match status" value="1"/>
</dbReference>
<dbReference type="EMBL" id="BBWU01000052">
    <property type="protein sequence ID" value="GAO40868.1"/>
    <property type="molecule type" value="Genomic_DNA"/>
</dbReference>
<keyword evidence="4" id="KW-1185">Reference proteome</keyword>
<proteinExistence type="predicted"/>
<dbReference type="STRING" id="1219043.SCH01S_52_00510"/>
<accession>A0A0E9MTT0</accession>
<evidence type="ECO:0000259" key="2">
    <source>
        <dbReference type="Pfam" id="PF07589"/>
    </source>
</evidence>
<evidence type="ECO:0000313" key="3">
    <source>
        <dbReference type="EMBL" id="GAO40868.1"/>
    </source>
</evidence>
<organism evidence="3 4">
    <name type="scientific">Sphingomonas changbaiensis NBRC 104936</name>
    <dbReference type="NCBI Taxonomy" id="1219043"/>
    <lineage>
        <taxon>Bacteria</taxon>
        <taxon>Pseudomonadati</taxon>
        <taxon>Pseudomonadota</taxon>
        <taxon>Alphaproteobacteria</taxon>
        <taxon>Sphingomonadales</taxon>
        <taxon>Sphingomonadaceae</taxon>
        <taxon>Sphingomonas</taxon>
    </lineage>
</organism>
<dbReference type="InterPro" id="IPR013424">
    <property type="entry name" value="Ice-binding_C"/>
</dbReference>
<protein>
    <recommendedName>
        <fullName evidence="2">Ice-binding protein C-terminal domain-containing protein</fullName>
    </recommendedName>
</protein>
<evidence type="ECO:0000313" key="4">
    <source>
        <dbReference type="Proteomes" id="UP000033202"/>
    </source>
</evidence>
<gene>
    <name evidence="3" type="ORF">SCH01S_52_00510</name>
</gene>
<reference evidence="3 4" key="1">
    <citation type="submission" date="2015-04" db="EMBL/GenBank/DDBJ databases">
        <title>Whole genome shotgun sequence of Sphingomonas changbaiensis NBRC 104936.</title>
        <authorList>
            <person name="Katano-Makiyama Y."/>
            <person name="Hosoyama A."/>
            <person name="Hashimoto M."/>
            <person name="Noguchi M."/>
            <person name="Tsuchikane K."/>
            <person name="Ohji S."/>
            <person name="Yamazoe A."/>
            <person name="Ichikawa N."/>
            <person name="Kimura A."/>
            <person name="Fujita N."/>
        </authorList>
    </citation>
    <scope>NUCLEOTIDE SEQUENCE [LARGE SCALE GENOMIC DNA]</scope>
    <source>
        <strain evidence="3 4">NBRC 104936</strain>
    </source>
</reference>
<sequence>MHFKHLLLLASSVAAPAAAAIKYDVTELKPLPGFARGAVGDESYGINNAGQTVGRMRNADPFTGARAAVWDRSGNATQLATPDAAWTSKADGINRFGVISGDIGVGTPGAKDTRRGVRWTNPNNYQFIVPDNGYFSSGDLINDNGWIGGIRFNASADAEFEDFTAYVWKPDGSIQWVSPGFQHGRVEWFGANNSNVFAGTQSVFDDQVGDSYAAVTWTEIGGLTALPTRPDHIGTSASDINEDGLVSGGDYDGNVTDTGLWWDAAHNLHTLSFVAGTTGSITTGINNRNQIVGFSADENVCDIFGDQTCRRASLWDLNGNATDLNTLIDPKLGYTLLFANGINDLGQIYGEAMDATGRRFLFLARPVPEPATWAMMILGFGLVGGAARRRVPAIA</sequence>
<name>A0A0E9MTT0_9SPHN</name>
<feature type="signal peptide" evidence="1">
    <location>
        <begin position="1"/>
        <end position="19"/>
    </location>
</feature>
<comment type="caution">
    <text evidence="3">The sequence shown here is derived from an EMBL/GenBank/DDBJ whole genome shotgun (WGS) entry which is preliminary data.</text>
</comment>
<dbReference type="NCBIfam" id="TIGR02595">
    <property type="entry name" value="PEP_CTERM"/>
    <property type="match status" value="1"/>
</dbReference>
<dbReference type="Proteomes" id="UP000033202">
    <property type="component" value="Unassembled WGS sequence"/>
</dbReference>
<keyword evidence="1" id="KW-0732">Signal</keyword>
<dbReference type="AlphaFoldDB" id="A0A0E9MTT0"/>
<feature type="domain" description="Ice-binding protein C-terminal" evidence="2">
    <location>
        <begin position="366"/>
        <end position="390"/>
    </location>
</feature>
<dbReference type="Pfam" id="PF07589">
    <property type="entry name" value="PEP-CTERM"/>
    <property type="match status" value="1"/>
</dbReference>